<proteinExistence type="predicted"/>
<gene>
    <name evidence="1" type="ORF">CR165_10130</name>
</gene>
<evidence type="ECO:0000313" key="2">
    <source>
        <dbReference type="Proteomes" id="UP000245048"/>
    </source>
</evidence>
<organism evidence="1 2">
    <name type="scientific">Teichococcus aestuarii</name>
    <dbReference type="NCBI Taxonomy" id="568898"/>
    <lineage>
        <taxon>Bacteria</taxon>
        <taxon>Pseudomonadati</taxon>
        <taxon>Pseudomonadota</taxon>
        <taxon>Alphaproteobacteria</taxon>
        <taxon>Acetobacterales</taxon>
        <taxon>Roseomonadaceae</taxon>
        <taxon>Roseomonas</taxon>
    </lineage>
</organism>
<dbReference type="OrthoDB" id="9802050at2"/>
<keyword evidence="1" id="KW-0378">Hydrolase</keyword>
<dbReference type="EMBL" id="PDOA01000005">
    <property type="protein sequence ID" value="PWC28944.1"/>
    <property type="molecule type" value="Genomic_DNA"/>
</dbReference>
<dbReference type="AlphaFoldDB" id="A0A2U1V4X4"/>
<keyword evidence="2" id="KW-1185">Reference proteome</keyword>
<accession>A0A2U1V4X4</accession>
<sequence>MDLPLTLPAGQQHPGPFLLSRPDAWRAPLVFASPHSGRDYPAAFLAESRLDALSVRRSEDGFVDELFAAAPLHGAPLLAATFPRVYCDANREPWELDPAMFDGPLPSWVNSASPRVGAGLGTIARIVASGEPVYRRRLPFREAEERVQRCWQPYHGALSGLIAESKALFGCCLVVDCHSMPTHPAHPPNAPDMVLGDAHGTACAPRAVRRVEEQLWSMGYRVRRNDPYAGGYVTRHYGRPREAVHVLQIEMARSLYMDEAAIERLPGMGRLQRDLTAMIAALTRMDWAFLRG</sequence>
<comment type="caution">
    <text evidence="1">The sequence shown here is derived from an EMBL/GenBank/DDBJ whole genome shotgun (WGS) entry which is preliminary data.</text>
</comment>
<name>A0A2U1V4X4_9PROT</name>
<dbReference type="GO" id="GO:0016787">
    <property type="term" value="F:hydrolase activity"/>
    <property type="evidence" value="ECO:0007669"/>
    <property type="project" value="UniProtKB-KW"/>
</dbReference>
<evidence type="ECO:0000313" key="1">
    <source>
        <dbReference type="EMBL" id="PWC28944.1"/>
    </source>
</evidence>
<dbReference type="Gene3D" id="3.40.630.40">
    <property type="entry name" value="Zn-dependent exopeptidases"/>
    <property type="match status" value="1"/>
</dbReference>
<protein>
    <submittedName>
        <fullName evidence="1">N-formylglutamate amidohydrolase</fullName>
    </submittedName>
</protein>
<reference evidence="2" key="1">
    <citation type="submission" date="2017-10" db="EMBL/GenBank/DDBJ databases">
        <authorList>
            <person name="Toshchakov S.V."/>
            <person name="Goeva M.A."/>
        </authorList>
    </citation>
    <scope>NUCLEOTIDE SEQUENCE [LARGE SCALE GENOMIC DNA]</scope>
    <source>
        <strain evidence="2">JR1/69-1-13</strain>
    </source>
</reference>
<dbReference type="InterPro" id="IPR007709">
    <property type="entry name" value="N-FG_amidohydro"/>
</dbReference>
<dbReference type="RefSeq" id="WP_109516864.1">
    <property type="nucleotide sequence ID" value="NZ_PDOA01000005.1"/>
</dbReference>
<dbReference type="SUPFAM" id="SSF53187">
    <property type="entry name" value="Zn-dependent exopeptidases"/>
    <property type="match status" value="1"/>
</dbReference>
<dbReference type="Proteomes" id="UP000245048">
    <property type="component" value="Unassembled WGS sequence"/>
</dbReference>
<dbReference type="Pfam" id="PF05013">
    <property type="entry name" value="FGase"/>
    <property type="match status" value="1"/>
</dbReference>